<reference evidence="2 3" key="1">
    <citation type="journal article" date="2007" name="Genome Res.">
        <title>Genome characteristics of facultatively symbiotic Frankia sp. strains reflect host range and host plant biogeography.</title>
        <authorList>
            <person name="Normand P."/>
            <person name="Lapierre P."/>
            <person name="Tisa L.S."/>
            <person name="Gogarten J.P."/>
            <person name="Alloisio N."/>
            <person name="Bagnarol E."/>
            <person name="Bassi C.A."/>
            <person name="Berry A.M."/>
            <person name="Bickhart D.M."/>
            <person name="Choisne N."/>
            <person name="Couloux A."/>
            <person name="Cournoyer B."/>
            <person name="Cruveiller S."/>
            <person name="Daubin V."/>
            <person name="Demange N."/>
            <person name="Francino M.P."/>
            <person name="Goltsman E."/>
            <person name="Huang Y."/>
            <person name="Kopp O.R."/>
            <person name="Labarre L."/>
            <person name="Lapidus A."/>
            <person name="Lavire C."/>
            <person name="Marechal J."/>
            <person name="Martinez M."/>
            <person name="Mastronunzio J.E."/>
            <person name="Mullin B.C."/>
            <person name="Niemann J."/>
            <person name="Pujic P."/>
            <person name="Rawnsley T."/>
            <person name="Rouy Z."/>
            <person name="Schenowitz C."/>
            <person name="Sellstedt A."/>
            <person name="Tavares F."/>
            <person name="Tomkins J.P."/>
            <person name="Vallenet D."/>
            <person name="Valverde C."/>
            <person name="Wall L.G."/>
            <person name="Wang Y."/>
            <person name="Medigue C."/>
            <person name="Benson D.R."/>
        </authorList>
    </citation>
    <scope>NUCLEOTIDE SEQUENCE [LARGE SCALE GENOMIC DNA]</scope>
    <source>
        <strain evidence="3">DSM 45818 / CECT 9043 / CcI3</strain>
    </source>
</reference>
<sequence length="479" mass="52759">MPARAVRSVHIPRATANGPGGTANDSDRPPRPTRRTRSTANRGDRSVAAVPSTANACKNDRKRQSIFGNTMSDRSEPDHASAWGRVADDGTVFVRTASGERAVGSWRAGSLREGLAHFERRFDDLSAEVELLERRLTVSGVDPAGIVGSARRLLDSLDEAAVVGDLDALRTRLEAVVAATEEHRSALAAERAERAGRIAAAKEQLVAEAERLGRSSEWKTAGERFRALAEEFRAAGSLDKRTDSALWRRIATARDEFTRRRTAHFAALDTQRARSRERKEAIIAEAEALSDSTDWAGTAARYRALLADWKAAGRAAKDIDDALWNRFRAAQDAFFTRRNEANAERDAELRENQVKKEKLLAEATALDPADTDRSLRRLREIQDRWDEIGRVPREVAGSLERQMAAIGDKLREASDARWAQRSLASSPFVTKLRESVAKLEAKLARAQAAGRTKEIADTESALAAQRAWLAQAEGQSHND</sequence>
<dbReference type="PhylomeDB" id="Q2JFU5"/>
<keyword evidence="3" id="KW-1185">Reference proteome</keyword>
<dbReference type="Proteomes" id="UP000001937">
    <property type="component" value="Chromosome"/>
</dbReference>
<dbReference type="AlphaFoldDB" id="Q2JFU5"/>
<dbReference type="InterPro" id="IPR007139">
    <property type="entry name" value="DUF349"/>
</dbReference>
<evidence type="ECO:0000256" key="1">
    <source>
        <dbReference type="SAM" id="MobiDB-lite"/>
    </source>
</evidence>
<dbReference type="eggNOG" id="COG1196">
    <property type="taxonomic scope" value="Bacteria"/>
</dbReference>
<protein>
    <recommendedName>
        <fullName evidence="4">DNA repair ATPase</fullName>
    </recommendedName>
</protein>
<dbReference type="EMBL" id="CP000249">
    <property type="protein sequence ID" value="ABD09847.1"/>
    <property type="molecule type" value="Genomic_DNA"/>
</dbReference>
<evidence type="ECO:0008006" key="4">
    <source>
        <dbReference type="Google" id="ProtNLM"/>
    </source>
</evidence>
<feature type="region of interest" description="Disordered" evidence="1">
    <location>
        <begin position="1"/>
        <end position="63"/>
    </location>
</feature>
<name>Q2JFU5_FRACC</name>
<evidence type="ECO:0000313" key="2">
    <source>
        <dbReference type="EMBL" id="ABD09847.1"/>
    </source>
</evidence>
<organism evidence="2 3">
    <name type="scientific">Frankia casuarinae (strain DSM 45818 / CECT 9043 / HFP020203 / CcI3)</name>
    <dbReference type="NCBI Taxonomy" id="106370"/>
    <lineage>
        <taxon>Bacteria</taxon>
        <taxon>Bacillati</taxon>
        <taxon>Actinomycetota</taxon>
        <taxon>Actinomycetes</taxon>
        <taxon>Frankiales</taxon>
        <taxon>Frankiaceae</taxon>
        <taxon>Frankia</taxon>
    </lineage>
</organism>
<dbReference type="Pfam" id="PF03993">
    <property type="entry name" value="DUF349"/>
    <property type="match status" value="3"/>
</dbReference>
<dbReference type="HOGENOM" id="CLU_024630_1_0_11"/>
<dbReference type="STRING" id="106370.Francci3_0461"/>
<evidence type="ECO:0000313" key="3">
    <source>
        <dbReference type="Proteomes" id="UP000001937"/>
    </source>
</evidence>
<dbReference type="KEGG" id="fra:Francci3_0461"/>
<proteinExistence type="predicted"/>
<accession>Q2JFU5</accession>
<gene>
    <name evidence="2" type="ordered locus">Francci3_0461</name>
</gene>